<sequence length="109" mass="12921">MCKNCNGFTLIEMLVSLGIWLLVATILLPSFIQISLERKNEELKSIAQQILNEELRMYDLTTLHDKTIRRNDVLYTIRWEFTENGTMKACIRWQDYTKRAVERCGYTKK</sequence>
<dbReference type="InterPro" id="IPR045584">
    <property type="entry name" value="Pilin-like"/>
</dbReference>
<dbReference type="NCBIfam" id="NF041013">
    <property type="entry name" value="T4P_ComGE"/>
    <property type="match status" value="1"/>
</dbReference>
<keyword evidence="3" id="KW-1133">Transmembrane helix</keyword>
<dbReference type="GO" id="GO:0030420">
    <property type="term" value="P:establishment of competence for transformation"/>
    <property type="evidence" value="ECO:0007669"/>
    <property type="project" value="UniProtKB-KW"/>
</dbReference>
<comment type="caution">
    <text evidence="4">The sequence shown here is derived from an EMBL/GenBank/DDBJ whole genome shotgun (WGS) entry which is preliminary data.</text>
</comment>
<name>A0A7V9YWS5_9BACL</name>
<evidence type="ECO:0000313" key="5">
    <source>
        <dbReference type="Proteomes" id="UP000580891"/>
    </source>
</evidence>
<accession>A0A7V9YWS5</accession>
<dbReference type="Pfam" id="PF07963">
    <property type="entry name" value="N_methyl"/>
    <property type="match status" value="1"/>
</dbReference>
<dbReference type="InterPro" id="IPR012902">
    <property type="entry name" value="N_methyl_site"/>
</dbReference>
<evidence type="ECO:0000256" key="2">
    <source>
        <dbReference type="ARBA" id="ARBA00023287"/>
    </source>
</evidence>
<evidence type="ECO:0000313" key="4">
    <source>
        <dbReference type="EMBL" id="MBA2869911.1"/>
    </source>
</evidence>
<dbReference type="InterPro" id="IPR053468">
    <property type="entry name" value="ComGE-like"/>
</dbReference>
<feature type="transmembrane region" description="Helical" evidence="3">
    <location>
        <begin position="17"/>
        <end position="36"/>
    </location>
</feature>
<dbReference type="RefSeq" id="WP_181535291.1">
    <property type="nucleotide sequence ID" value="NZ_JACDUU010000001.1"/>
</dbReference>
<keyword evidence="3" id="KW-0812">Transmembrane</keyword>
<organism evidence="4 5">
    <name type="scientific">[Anoxybacillus] calidus</name>
    <dbReference type="NCBI Taxonomy" id="575178"/>
    <lineage>
        <taxon>Bacteria</taxon>
        <taxon>Bacillati</taxon>
        <taxon>Bacillota</taxon>
        <taxon>Bacilli</taxon>
        <taxon>Bacillales</taxon>
        <taxon>Anoxybacillaceae</taxon>
        <taxon>Paranoxybacillus</taxon>
    </lineage>
</organism>
<keyword evidence="5" id="KW-1185">Reference proteome</keyword>
<reference evidence="4 5" key="1">
    <citation type="submission" date="2020-07" db="EMBL/GenBank/DDBJ databases">
        <title>Genomic Encyclopedia of Type Strains, Phase IV (KMG-IV): sequencing the most valuable type-strain genomes for metagenomic binning, comparative biology and taxonomic classification.</title>
        <authorList>
            <person name="Goeker M."/>
        </authorList>
    </citation>
    <scope>NUCLEOTIDE SEQUENCE [LARGE SCALE GENOMIC DNA]</scope>
    <source>
        <strain evidence="4 5">DSM 25220</strain>
    </source>
</reference>
<keyword evidence="3" id="KW-0472">Membrane</keyword>
<protein>
    <submittedName>
        <fullName evidence="4">Competence protein ComGE</fullName>
    </submittedName>
</protein>
<dbReference type="Proteomes" id="UP000580891">
    <property type="component" value="Unassembled WGS sequence"/>
</dbReference>
<evidence type="ECO:0000256" key="1">
    <source>
        <dbReference type="ARBA" id="ARBA00004241"/>
    </source>
</evidence>
<dbReference type="AlphaFoldDB" id="A0A7V9YWS5"/>
<dbReference type="EMBL" id="JACDUU010000001">
    <property type="protein sequence ID" value="MBA2869911.1"/>
    <property type="molecule type" value="Genomic_DNA"/>
</dbReference>
<dbReference type="NCBIfam" id="TIGR02532">
    <property type="entry name" value="IV_pilin_GFxxxE"/>
    <property type="match status" value="1"/>
</dbReference>
<gene>
    <name evidence="4" type="ORF">HNQ85_000169</name>
</gene>
<proteinExistence type="predicted"/>
<dbReference type="SUPFAM" id="SSF54523">
    <property type="entry name" value="Pili subunits"/>
    <property type="match status" value="1"/>
</dbReference>
<keyword evidence="2" id="KW-0178">Competence</keyword>
<dbReference type="GO" id="GO:0009986">
    <property type="term" value="C:cell surface"/>
    <property type="evidence" value="ECO:0007669"/>
    <property type="project" value="UniProtKB-SubCell"/>
</dbReference>
<comment type="subcellular location">
    <subcellularLocation>
        <location evidence="1">Cell surface</location>
    </subcellularLocation>
</comment>
<evidence type="ECO:0000256" key="3">
    <source>
        <dbReference type="SAM" id="Phobius"/>
    </source>
</evidence>